<reference evidence="1 2" key="1">
    <citation type="journal article" date="2009" name="Biosci. Biotechnol. Biochem.">
        <title>WeGAS: a web-based microbial genome annotation system.</title>
        <authorList>
            <person name="Lee D."/>
            <person name="Seo H."/>
            <person name="Park C."/>
            <person name="Park K."/>
        </authorList>
    </citation>
    <scope>NUCLEOTIDE SEQUENCE [LARGE SCALE GENOMIC DNA]</scope>
    <source>
        <strain evidence="2">ATCC 49049 / DSM 4359 / NBRC 107923 / NS-E</strain>
    </source>
</reference>
<dbReference type="InterPro" id="IPR041492">
    <property type="entry name" value="HAD_2"/>
</dbReference>
<dbReference type="Gene3D" id="1.10.150.240">
    <property type="entry name" value="Putative phosphatase, domain 2"/>
    <property type="match status" value="1"/>
</dbReference>
<dbReference type="STRING" id="309803.CTN_1821"/>
<protein>
    <recommendedName>
        <fullName evidence="3">HAD family hydrolase</fullName>
    </recommendedName>
</protein>
<dbReference type="InterPro" id="IPR023198">
    <property type="entry name" value="PGP-like_dom2"/>
</dbReference>
<dbReference type="InterPro" id="IPR050155">
    <property type="entry name" value="HAD-like_hydrolase_sf"/>
</dbReference>
<dbReference type="Pfam" id="PF13419">
    <property type="entry name" value="HAD_2"/>
    <property type="match status" value="1"/>
</dbReference>
<dbReference type="GO" id="GO:0008967">
    <property type="term" value="F:phosphoglycolate phosphatase activity"/>
    <property type="evidence" value="ECO:0007669"/>
    <property type="project" value="TreeGrafter"/>
</dbReference>
<dbReference type="EMBL" id="CP000916">
    <property type="protein sequence ID" value="ACM23997.1"/>
    <property type="molecule type" value="Genomic_DNA"/>
</dbReference>
<gene>
    <name evidence="1" type="ordered locus">CTN_1821</name>
</gene>
<organism evidence="1 2">
    <name type="scientific">Thermotoga neapolitana (strain ATCC 49049 / DSM 4359 / NBRC 107923 / NS-E)</name>
    <dbReference type="NCBI Taxonomy" id="309803"/>
    <lineage>
        <taxon>Bacteria</taxon>
        <taxon>Thermotogati</taxon>
        <taxon>Thermotogota</taxon>
        <taxon>Thermotogae</taxon>
        <taxon>Thermotogales</taxon>
        <taxon>Thermotogaceae</taxon>
        <taxon>Thermotoga</taxon>
    </lineage>
</organism>
<dbReference type="Gene3D" id="3.40.50.1000">
    <property type="entry name" value="HAD superfamily/HAD-like"/>
    <property type="match status" value="1"/>
</dbReference>
<dbReference type="GO" id="GO:0005829">
    <property type="term" value="C:cytosol"/>
    <property type="evidence" value="ECO:0007669"/>
    <property type="project" value="TreeGrafter"/>
</dbReference>
<dbReference type="RefSeq" id="WP_008192840.1">
    <property type="nucleotide sequence ID" value="NC_011978.1"/>
</dbReference>
<dbReference type="GO" id="GO:0006281">
    <property type="term" value="P:DNA repair"/>
    <property type="evidence" value="ECO:0007669"/>
    <property type="project" value="TreeGrafter"/>
</dbReference>
<sequence length="212" mass="25423">MIIFDLDGTLLDVWERYFFVFNSWWKIENLDLETFKTLKRRFEQDSMIVNLFRNVSEQEYESYREYKREKLEDPSVLELDRDIVDWSLLDRLKEKYIILTLRRNHKALLEDLKKRNESIVDNVVALKPNGDLLIKYNWVKNNVPSDEEITVVGDSETDLLIGKQKQVHVFLVKTGLRDPDMLIKKFSEQLFGKVFIVNSVNDFLYLYLQNPY</sequence>
<evidence type="ECO:0000313" key="2">
    <source>
        <dbReference type="Proteomes" id="UP000000445"/>
    </source>
</evidence>
<accession>B9KAL4</accession>
<evidence type="ECO:0000313" key="1">
    <source>
        <dbReference type="EMBL" id="ACM23997.1"/>
    </source>
</evidence>
<dbReference type="AlphaFoldDB" id="B9KAL4"/>
<dbReference type="HOGENOM" id="CLU_1314884_0_0_0"/>
<dbReference type="PANTHER" id="PTHR43434">
    <property type="entry name" value="PHOSPHOGLYCOLATE PHOSPHATASE"/>
    <property type="match status" value="1"/>
</dbReference>
<dbReference type="PANTHER" id="PTHR43434:SF1">
    <property type="entry name" value="PHOSPHOGLYCOLATE PHOSPHATASE"/>
    <property type="match status" value="1"/>
</dbReference>
<dbReference type="SUPFAM" id="SSF56784">
    <property type="entry name" value="HAD-like"/>
    <property type="match status" value="1"/>
</dbReference>
<dbReference type="InterPro" id="IPR036412">
    <property type="entry name" value="HAD-like_sf"/>
</dbReference>
<evidence type="ECO:0008006" key="3">
    <source>
        <dbReference type="Google" id="ProtNLM"/>
    </source>
</evidence>
<name>B9KAL4_THENN</name>
<proteinExistence type="predicted"/>
<dbReference type="InterPro" id="IPR023214">
    <property type="entry name" value="HAD_sf"/>
</dbReference>
<keyword evidence="2" id="KW-1185">Reference proteome</keyword>
<dbReference type="Proteomes" id="UP000000445">
    <property type="component" value="Chromosome"/>
</dbReference>
<dbReference type="KEGG" id="tna:CTN_1821"/>